<reference evidence="1 2" key="1">
    <citation type="submission" date="2017-01" db="EMBL/GenBank/DDBJ databases">
        <title>Complete Genome Sequence of Vibrio vulnificus FORC_053.</title>
        <authorList>
            <consortium name="Food-borne Pathogen Omics Research Center"/>
            <person name="Chung H.Y."/>
            <person name="Na E.J."/>
            <person name="Song J.S."/>
            <person name="Kim H."/>
            <person name="Lee J.-H."/>
            <person name="Ryu S."/>
            <person name="Choi S.H."/>
        </authorList>
    </citation>
    <scope>NUCLEOTIDE SEQUENCE [LARGE SCALE GENOMIC DNA]</scope>
    <source>
        <strain evidence="1 2">FORC_053</strain>
    </source>
</reference>
<dbReference type="AlphaFoldDB" id="A0AAN1PLG6"/>
<organism evidence="1 2">
    <name type="scientific">Vibrio vulnificus</name>
    <dbReference type="NCBI Taxonomy" id="672"/>
    <lineage>
        <taxon>Bacteria</taxon>
        <taxon>Pseudomonadati</taxon>
        <taxon>Pseudomonadota</taxon>
        <taxon>Gammaproteobacteria</taxon>
        <taxon>Vibrionales</taxon>
        <taxon>Vibrionaceae</taxon>
        <taxon>Vibrio</taxon>
    </lineage>
</organism>
<sequence length="55" mass="6339">MFGQSQTDVLEKMDRPDQLIFQIGIIQPIQKDLSISAEVWNKWRSGRDSNPRPPA</sequence>
<protein>
    <submittedName>
        <fullName evidence="1">Uncharacterized protein</fullName>
    </submittedName>
</protein>
<gene>
    <name evidence="1" type="ORF">FORC53_0122</name>
</gene>
<name>A0AAN1PLG6_VIBVL</name>
<accession>A0AAN1PLG6</accession>
<dbReference type="Proteomes" id="UP000263418">
    <property type="component" value="Chromosome 1"/>
</dbReference>
<evidence type="ECO:0000313" key="1">
    <source>
        <dbReference type="EMBL" id="AXX58461.1"/>
    </source>
</evidence>
<evidence type="ECO:0000313" key="2">
    <source>
        <dbReference type="Proteomes" id="UP000263418"/>
    </source>
</evidence>
<dbReference type="EMBL" id="CP019290">
    <property type="protein sequence ID" value="AXX58461.1"/>
    <property type="molecule type" value="Genomic_DNA"/>
</dbReference>
<proteinExistence type="predicted"/>